<reference evidence="2" key="2">
    <citation type="journal article" date="2023" name="Science">
        <title>Genomic signatures of disease resistance in endangered staghorn corals.</title>
        <authorList>
            <person name="Vollmer S.V."/>
            <person name="Selwyn J.D."/>
            <person name="Despard B.A."/>
            <person name="Roesel C.L."/>
        </authorList>
    </citation>
    <scope>NUCLEOTIDE SEQUENCE</scope>
    <source>
        <strain evidence="2">K2</strain>
    </source>
</reference>
<dbReference type="EMBL" id="JARQWQ010000013">
    <property type="protein sequence ID" value="KAK2568029.1"/>
    <property type="molecule type" value="Genomic_DNA"/>
</dbReference>
<organism evidence="2 3">
    <name type="scientific">Acropora cervicornis</name>
    <name type="common">Staghorn coral</name>
    <dbReference type="NCBI Taxonomy" id="6130"/>
    <lineage>
        <taxon>Eukaryota</taxon>
        <taxon>Metazoa</taxon>
        <taxon>Cnidaria</taxon>
        <taxon>Anthozoa</taxon>
        <taxon>Hexacorallia</taxon>
        <taxon>Scleractinia</taxon>
        <taxon>Astrocoeniina</taxon>
        <taxon>Acroporidae</taxon>
        <taxon>Acropora</taxon>
    </lineage>
</organism>
<gene>
    <name evidence="2" type="ORF">P5673_007938</name>
</gene>
<feature type="compositionally biased region" description="Polar residues" evidence="1">
    <location>
        <begin position="54"/>
        <end position="90"/>
    </location>
</feature>
<reference evidence="2" key="1">
    <citation type="journal article" date="2023" name="G3 (Bethesda)">
        <title>Whole genome assembly and annotation of the endangered Caribbean coral Acropora cervicornis.</title>
        <authorList>
            <person name="Selwyn J.D."/>
            <person name="Vollmer S.V."/>
        </authorList>
    </citation>
    <scope>NUCLEOTIDE SEQUENCE</scope>
    <source>
        <strain evidence="2">K2</strain>
    </source>
</reference>
<protein>
    <submittedName>
        <fullName evidence="2">Uncharacterized protein</fullName>
    </submittedName>
</protein>
<feature type="compositionally biased region" description="Basic and acidic residues" evidence="1">
    <location>
        <begin position="119"/>
        <end position="145"/>
    </location>
</feature>
<feature type="compositionally biased region" description="Basic residues" evidence="1">
    <location>
        <begin position="191"/>
        <end position="203"/>
    </location>
</feature>
<feature type="region of interest" description="Disordered" evidence="1">
    <location>
        <begin position="173"/>
        <end position="245"/>
    </location>
</feature>
<comment type="caution">
    <text evidence="2">The sequence shown here is derived from an EMBL/GenBank/DDBJ whole genome shotgun (WGS) entry which is preliminary data.</text>
</comment>
<feature type="compositionally biased region" description="Polar residues" evidence="1">
    <location>
        <begin position="173"/>
        <end position="187"/>
    </location>
</feature>
<feature type="region of interest" description="Disordered" evidence="1">
    <location>
        <begin position="1"/>
        <end position="145"/>
    </location>
</feature>
<proteinExistence type="predicted"/>
<name>A0AAD9QV89_ACRCE</name>
<keyword evidence="3" id="KW-1185">Reference proteome</keyword>
<accession>A0AAD9QV89</accession>
<evidence type="ECO:0000313" key="2">
    <source>
        <dbReference type="EMBL" id="KAK2568029.1"/>
    </source>
</evidence>
<dbReference type="AlphaFoldDB" id="A0AAD9QV89"/>
<feature type="compositionally biased region" description="Polar residues" evidence="1">
    <location>
        <begin position="1"/>
        <end position="10"/>
    </location>
</feature>
<evidence type="ECO:0000313" key="3">
    <source>
        <dbReference type="Proteomes" id="UP001249851"/>
    </source>
</evidence>
<sequence>MFPPVTTQMEAESGSDWDSLPGDVPEPSSSAEVSPRHQPVPPTGSPRGQIRPQVKQQKAALSTSEKASKTNSPANQFRSKQETTSSQMPSQLYGKGGITNFVDRSGGINTTAFTVHGSDSLKSKELQPPSDVKEKINKVHGGAQEREAVGIDIELNETNHHQRNPPYTDFQAALSQQDSPGQSMQSDKPSKSKVKASYVKHLKSKEEQGRNHSWDSESEGDEDEHISQSRQHLTPREKKSKKVSVHLDKINMTKQALSEDAEGQLELRTFGSPHDVESQVTGYCYHFDHGHNYELNVKPEWKEPRMKKLADRFEKWLHYFWQEVFSALRIVTDFVFIFLLELLRFVLHYIAFRLLGGLIIAIGDHFLKPLSALFFNSIVQPSFIFTRNVLMGLNNLLQPFMDISNNFIAQLGSLLRAFRLFELNWKPVYEGQQKHNVHVL</sequence>
<dbReference type="Proteomes" id="UP001249851">
    <property type="component" value="Unassembled WGS sequence"/>
</dbReference>
<evidence type="ECO:0000256" key="1">
    <source>
        <dbReference type="SAM" id="MobiDB-lite"/>
    </source>
</evidence>
<feature type="compositionally biased region" description="Basic and acidic residues" evidence="1">
    <location>
        <begin position="204"/>
        <end position="215"/>
    </location>
</feature>